<dbReference type="STRING" id="260086.SAMN05216207_1018133"/>
<name>A0A1I5ATR4_PSUAM</name>
<dbReference type="Proteomes" id="UP000199614">
    <property type="component" value="Unassembled WGS sequence"/>
</dbReference>
<dbReference type="AlphaFoldDB" id="A0A1I5ATR4"/>
<dbReference type="GO" id="GO:0003700">
    <property type="term" value="F:DNA-binding transcription factor activity"/>
    <property type="evidence" value="ECO:0007669"/>
    <property type="project" value="InterPro"/>
</dbReference>
<dbReference type="PANTHER" id="PTHR46796:SF7">
    <property type="entry name" value="ARAC FAMILY TRANSCRIPTIONAL REGULATOR"/>
    <property type="match status" value="1"/>
</dbReference>
<dbReference type="RefSeq" id="WP_093345302.1">
    <property type="nucleotide sequence ID" value="NZ_FOUY01000018.1"/>
</dbReference>
<accession>A0A1I5ATR4</accession>
<dbReference type="OrthoDB" id="241790at2"/>
<dbReference type="InterPro" id="IPR050204">
    <property type="entry name" value="AraC_XylS_family_regulators"/>
</dbReference>
<dbReference type="Pfam" id="PF12852">
    <property type="entry name" value="Cupin_6"/>
    <property type="match status" value="1"/>
</dbReference>
<dbReference type="PROSITE" id="PS00041">
    <property type="entry name" value="HTH_ARAC_FAMILY_1"/>
    <property type="match status" value="1"/>
</dbReference>
<sequence length="328" mass="35116">MDVLSDVLLAIHLTGAVFFDVDARSPFATESPGADTIGERVMGTADRVIGFHVVTDGTCWAETVEGPDPAVRLQAGDMVIFASGAANIMASAPGLRAAPDAAQYYRPVDRLLPFALTAGRDAGAARCRFVCGFLGCDARPFNPLLDALPRIVRAPVSAASWRWVVHLLDAAVEASGHGGAGREAMLAKLAELMFVDALRGHLDRMPPEARNWIAGLRDPQVGAALRLLHGRPAEPWTLDRLAREVAMSRSSFAERFAAYAGVPPMQYLGRWRLQLAARMLTGDAVSVSRAASAVGYRSEAAFSRAFRREVGESPGAWRRGHRGAPSSS</sequence>
<reference evidence="5 6" key="1">
    <citation type="submission" date="2016-10" db="EMBL/GenBank/DDBJ databases">
        <authorList>
            <person name="de Groot N.N."/>
        </authorList>
    </citation>
    <scope>NUCLEOTIDE SEQUENCE [LARGE SCALE GENOMIC DNA]</scope>
    <source>
        <strain evidence="5 6">CGMCC 4.1877</strain>
    </source>
</reference>
<feature type="domain" description="HTH araC/xylS-type" evidence="4">
    <location>
        <begin position="222"/>
        <end position="320"/>
    </location>
</feature>
<dbReference type="PANTHER" id="PTHR46796">
    <property type="entry name" value="HTH-TYPE TRANSCRIPTIONAL ACTIVATOR RHAS-RELATED"/>
    <property type="match status" value="1"/>
</dbReference>
<dbReference type="InterPro" id="IPR018060">
    <property type="entry name" value="HTH_AraC"/>
</dbReference>
<dbReference type="InterPro" id="IPR018062">
    <property type="entry name" value="HTH_AraC-typ_CS"/>
</dbReference>
<evidence type="ECO:0000259" key="4">
    <source>
        <dbReference type="PROSITE" id="PS01124"/>
    </source>
</evidence>
<evidence type="ECO:0000256" key="1">
    <source>
        <dbReference type="ARBA" id="ARBA00023015"/>
    </source>
</evidence>
<keyword evidence="3" id="KW-0804">Transcription</keyword>
<dbReference type="Gene3D" id="1.10.10.60">
    <property type="entry name" value="Homeodomain-like"/>
    <property type="match status" value="2"/>
</dbReference>
<keyword evidence="6" id="KW-1185">Reference proteome</keyword>
<dbReference type="SUPFAM" id="SSF46689">
    <property type="entry name" value="Homeodomain-like"/>
    <property type="match status" value="2"/>
</dbReference>
<evidence type="ECO:0000313" key="6">
    <source>
        <dbReference type="Proteomes" id="UP000199614"/>
    </source>
</evidence>
<dbReference type="EMBL" id="FOUY01000018">
    <property type="protein sequence ID" value="SFN65848.1"/>
    <property type="molecule type" value="Genomic_DNA"/>
</dbReference>
<evidence type="ECO:0000313" key="5">
    <source>
        <dbReference type="EMBL" id="SFN65848.1"/>
    </source>
</evidence>
<keyword evidence="2" id="KW-0238">DNA-binding</keyword>
<evidence type="ECO:0000256" key="2">
    <source>
        <dbReference type="ARBA" id="ARBA00023125"/>
    </source>
</evidence>
<proteinExistence type="predicted"/>
<dbReference type="Pfam" id="PF12833">
    <property type="entry name" value="HTH_18"/>
    <property type="match status" value="1"/>
</dbReference>
<dbReference type="GO" id="GO:0043565">
    <property type="term" value="F:sequence-specific DNA binding"/>
    <property type="evidence" value="ECO:0007669"/>
    <property type="project" value="InterPro"/>
</dbReference>
<dbReference type="InterPro" id="IPR032783">
    <property type="entry name" value="AraC_lig"/>
</dbReference>
<gene>
    <name evidence="5" type="ORF">SAMN05216207_1018133</name>
</gene>
<dbReference type="InterPro" id="IPR009057">
    <property type="entry name" value="Homeodomain-like_sf"/>
</dbReference>
<dbReference type="PROSITE" id="PS01124">
    <property type="entry name" value="HTH_ARAC_FAMILY_2"/>
    <property type="match status" value="1"/>
</dbReference>
<dbReference type="SMART" id="SM00342">
    <property type="entry name" value="HTH_ARAC"/>
    <property type="match status" value="1"/>
</dbReference>
<protein>
    <submittedName>
        <fullName evidence="5">Transcriptional regulator, AraC family</fullName>
    </submittedName>
</protein>
<evidence type="ECO:0000256" key="3">
    <source>
        <dbReference type="ARBA" id="ARBA00023163"/>
    </source>
</evidence>
<organism evidence="5 6">
    <name type="scientific">Pseudonocardia ammonioxydans</name>
    <dbReference type="NCBI Taxonomy" id="260086"/>
    <lineage>
        <taxon>Bacteria</taxon>
        <taxon>Bacillati</taxon>
        <taxon>Actinomycetota</taxon>
        <taxon>Actinomycetes</taxon>
        <taxon>Pseudonocardiales</taxon>
        <taxon>Pseudonocardiaceae</taxon>
        <taxon>Pseudonocardia</taxon>
    </lineage>
</organism>
<keyword evidence="1" id="KW-0805">Transcription regulation</keyword>